<dbReference type="InterPro" id="IPR025303">
    <property type="entry name" value="PdaC"/>
</dbReference>
<dbReference type="Gene3D" id="3.30.565.40">
    <property type="entry name" value="Fervidobacterium nodosum Rt17-B1 like"/>
    <property type="match status" value="1"/>
</dbReference>
<feature type="domain" description="Deacetylase PdaC" evidence="2">
    <location>
        <begin position="19"/>
        <end position="108"/>
    </location>
</feature>
<keyword evidence="4" id="KW-1185">Reference proteome</keyword>
<feature type="signal peptide" evidence="1">
    <location>
        <begin position="1"/>
        <end position="17"/>
    </location>
</feature>
<dbReference type="EMBL" id="JAATJC010000001">
    <property type="protein sequence ID" value="NJC06107.1"/>
    <property type="molecule type" value="Genomic_DNA"/>
</dbReference>
<sequence length="236" mass="26206">MPILAALLLAAAPVAITSDTSDLDFTYAWPAEAEAIPALSRRFRADAGVRRTEMLRMAAAEKAFRTKEKMDWNGLQFSRKWETAGQSRQLLSLVSTTSAYTGGAHPNTNTKSLLWDRRSGREIGLDALLLTGKSWDGAIRQPFCILLNRERAKRRGEPITRKDWPSQCPALKELSLVLADRDKDGRFDHVDVTADAYVAGPYAEGAYEISLPLTATMLTRLRPAYRAGFEPQPPVQ</sequence>
<dbReference type="RefSeq" id="WP_168069088.1">
    <property type="nucleotide sequence ID" value="NZ_JAATJC010000001.1"/>
</dbReference>
<evidence type="ECO:0000313" key="4">
    <source>
        <dbReference type="Proteomes" id="UP000558192"/>
    </source>
</evidence>
<dbReference type="Pfam" id="PF13739">
    <property type="entry name" value="PdaC"/>
    <property type="match status" value="1"/>
</dbReference>
<reference evidence="3 4" key="1">
    <citation type="submission" date="2020-03" db="EMBL/GenBank/DDBJ databases">
        <title>Genomic Encyclopedia of Type Strains, Phase IV (KMG-IV): sequencing the most valuable type-strain genomes for metagenomic binning, comparative biology and taxonomic classification.</title>
        <authorList>
            <person name="Goeker M."/>
        </authorList>
    </citation>
    <scope>NUCLEOTIDE SEQUENCE [LARGE SCALE GENOMIC DNA]</scope>
    <source>
        <strain evidence="3 4">DSM 16846</strain>
    </source>
</reference>
<keyword evidence="1" id="KW-0732">Signal</keyword>
<name>A0A7X5Y7T5_9SPHN</name>
<proteinExistence type="predicted"/>
<organism evidence="3 4">
    <name type="scientific">Sphingomonas kaistensis</name>
    <dbReference type="NCBI Taxonomy" id="298708"/>
    <lineage>
        <taxon>Bacteria</taxon>
        <taxon>Pseudomonadati</taxon>
        <taxon>Pseudomonadota</taxon>
        <taxon>Alphaproteobacteria</taxon>
        <taxon>Sphingomonadales</taxon>
        <taxon>Sphingomonadaceae</taxon>
        <taxon>Sphingomonas</taxon>
    </lineage>
</organism>
<feature type="chain" id="PRO_5030636015" description="Deacetylase PdaC domain-containing protein" evidence="1">
    <location>
        <begin position="18"/>
        <end position="236"/>
    </location>
</feature>
<gene>
    <name evidence="3" type="ORF">GGQ97_001900</name>
</gene>
<evidence type="ECO:0000256" key="1">
    <source>
        <dbReference type="SAM" id="SignalP"/>
    </source>
</evidence>
<evidence type="ECO:0000313" key="3">
    <source>
        <dbReference type="EMBL" id="NJC06107.1"/>
    </source>
</evidence>
<protein>
    <recommendedName>
        <fullName evidence="2">Deacetylase PdaC domain-containing protein</fullName>
    </recommendedName>
</protein>
<dbReference type="Proteomes" id="UP000558192">
    <property type="component" value="Unassembled WGS sequence"/>
</dbReference>
<dbReference type="AlphaFoldDB" id="A0A7X5Y7T5"/>
<evidence type="ECO:0000259" key="2">
    <source>
        <dbReference type="Pfam" id="PF13739"/>
    </source>
</evidence>
<comment type="caution">
    <text evidence="3">The sequence shown here is derived from an EMBL/GenBank/DDBJ whole genome shotgun (WGS) entry which is preliminary data.</text>
</comment>
<accession>A0A7X5Y7T5</accession>